<proteinExistence type="predicted"/>
<dbReference type="PANTHER" id="PTHR10151">
    <property type="entry name" value="ECTONUCLEOTIDE PYROPHOSPHATASE/PHOSPHODIESTERASE"/>
    <property type="match status" value="1"/>
</dbReference>
<dbReference type="AlphaFoldDB" id="A0A5C5V7K8"/>
<accession>A0A5C5V7K8</accession>
<feature type="chain" id="PRO_5023105806" evidence="1">
    <location>
        <begin position="29"/>
        <end position="426"/>
    </location>
</feature>
<dbReference type="SUPFAM" id="SSF53649">
    <property type="entry name" value="Alkaline phosphatase-like"/>
    <property type="match status" value="1"/>
</dbReference>
<evidence type="ECO:0000256" key="1">
    <source>
        <dbReference type="SAM" id="SignalP"/>
    </source>
</evidence>
<dbReference type="Gene3D" id="3.40.720.10">
    <property type="entry name" value="Alkaline Phosphatase, subunit A"/>
    <property type="match status" value="1"/>
</dbReference>
<dbReference type="EC" id="5.4.2.12" evidence="2"/>
<evidence type="ECO:0000313" key="2">
    <source>
        <dbReference type="EMBL" id="TWT33807.1"/>
    </source>
</evidence>
<dbReference type="Pfam" id="PF01663">
    <property type="entry name" value="Phosphodiest"/>
    <property type="match status" value="1"/>
</dbReference>
<comment type="caution">
    <text evidence="2">The sequence shown here is derived from an EMBL/GenBank/DDBJ whole genome shotgun (WGS) entry which is preliminary data.</text>
</comment>
<dbReference type="GO" id="GO:0004619">
    <property type="term" value="F:phosphoglycerate mutase activity"/>
    <property type="evidence" value="ECO:0007669"/>
    <property type="project" value="UniProtKB-EC"/>
</dbReference>
<feature type="signal peptide" evidence="1">
    <location>
        <begin position="1"/>
        <end position="28"/>
    </location>
</feature>
<dbReference type="EMBL" id="SIHJ01000002">
    <property type="protein sequence ID" value="TWT33807.1"/>
    <property type="molecule type" value="Genomic_DNA"/>
</dbReference>
<dbReference type="PROSITE" id="PS51257">
    <property type="entry name" value="PROKAR_LIPOPROTEIN"/>
    <property type="match status" value="1"/>
</dbReference>
<gene>
    <name evidence="2" type="primary">gpmI_2</name>
    <name evidence="2" type="ORF">KOR34_36410</name>
</gene>
<keyword evidence="3" id="KW-1185">Reference proteome</keyword>
<sequence length="426" mass="44085" precursor="true">MKVTWMRSAIYASLVVLAGAACSLGATNKVLVIGVDGAGGQYITQADTPAMDALASLGGVRYDFLNEGALVDNPPAPYGASGVNWSTILTGVSATHHGVSDNSFAGSDFESYPHFFQHAKQADASLYTASLVNWTPINTFISPDAYADLEFGYDSGPIDHQDIAVRNDAVALIQNGDPDAVFLHFDQVDSAGHSHSWGSEAHLAAIEVVDGLIGDVMATVSARPGVVNGEEDWLVIVTADHGAAPGSFAHTADQGLPNWEVPFIVSGPSVADGVSLGQGTLRDVAATALWHLGVDPFEAGLDGTVRGLEVPPPNGVLGDVNQDGVVAGDGAGPAATDDVTAFLDNWLVRGGGGVADRYSRGDLNFDGLTDLSDWAVLNRLDPAMGAAVAHGLAGVGVPEHAAATLLLLLAAASPRRARFQLTQDWT</sequence>
<dbReference type="InterPro" id="IPR017850">
    <property type="entry name" value="Alkaline_phosphatase_core_sf"/>
</dbReference>
<keyword evidence="1" id="KW-0732">Signal</keyword>
<dbReference type="InterPro" id="IPR002591">
    <property type="entry name" value="Phosphodiest/P_Trfase"/>
</dbReference>
<organism evidence="2 3">
    <name type="scientific">Posidoniimonas corsicana</name>
    <dbReference type="NCBI Taxonomy" id="1938618"/>
    <lineage>
        <taxon>Bacteria</taxon>
        <taxon>Pseudomonadati</taxon>
        <taxon>Planctomycetota</taxon>
        <taxon>Planctomycetia</taxon>
        <taxon>Pirellulales</taxon>
        <taxon>Lacipirellulaceae</taxon>
        <taxon>Posidoniimonas</taxon>
    </lineage>
</organism>
<evidence type="ECO:0000313" key="3">
    <source>
        <dbReference type="Proteomes" id="UP000316714"/>
    </source>
</evidence>
<reference evidence="2 3" key="1">
    <citation type="submission" date="2019-02" db="EMBL/GenBank/DDBJ databases">
        <title>Deep-cultivation of Planctomycetes and their phenomic and genomic characterization uncovers novel biology.</title>
        <authorList>
            <person name="Wiegand S."/>
            <person name="Jogler M."/>
            <person name="Boedeker C."/>
            <person name="Pinto D."/>
            <person name="Vollmers J."/>
            <person name="Rivas-Marin E."/>
            <person name="Kohn T."/>
            <person name="Peeters S.H."/>
            <person name="Heuer A."/>
            <person name="Rast P."/>
            <person name="Oberbeckmann S."/>
            <person name="Bunk B."/>
            <person name="Jeske O."/>
            <person name="Meyerdierks A."/>
            <person name="Storesund J.E."/>
            <person name="Kallscheuer N."/>
            <person name="Luecker S."/>
            <person name="Lage O.M."/>
            <person name="Pohl T."/>
            <person name="Merkel B.J."/>
            <person name="Hornburger P."/>
            <person name="Mueller R.-W."/>
            <person name="Bruemmer F."/>
            <person name="Labrenz M."/>
            <person name="Spormann A.M."/>
            <person name="Op Den Camp H."/>
            <person name="Overmann J."/>
            <person name="Amann R."/>
            <person name="Jetten M.S.M."/>
            <person name="Mascher T."/>
            <person name="Medema M.H."/>
            <person name="Devos D.P."/>
            <person name="Kaster A.-K."/>
            <person name="Ovreas L."/>
            <person name="Rohde M."/>
            <person name="Galperin M.Y."/>
            <person name="Jogler C."/>
        </authorList>
    </citation>
    <scope>NUCLEOTIDE SEQUENCE [LARGE SCALE GENOMIC DNA]</scope>
    <source>
        <strain evidence="2 3">KOR34</strain>
    </source>
</reference>
<protein>
    <submittedName>
        <fullName evidence="2">2,3-bisphosphoglycerate-independent phosphoglycerate mutase</fullName>
        <ecNumber evidence="2">5.4.2.12</ecNumber>
    </submittedName>
</protein>
<name>A0A5C5V7K8_9BACT</name>
<dbReference type="OrthoDB" id="1956004at2"/>
<dbReference type="Proteomes" id="UP000316714">
    <property type="component" value="Unassembled WGS sequence"/>
</dbReference>
<dbReference type="PANTHER" id="PTHR10151:SF120">
    <property type="entry name" value="BIS(5'-ADENOSYL)-TRIPHOSPHATASE"/>
    <property type="match status" value="1"/>
</dbReference>
<dbReference type="GO" id="GO:0016787">
    <property type="term" value="F:hydrolase activity"/>
    <property type="evidence" value="ECO:0007669"/>
    <property type="project" value="UniProtKB-ARBA"/>
</dbReference>
<keyword evidence="2" id="KW-0413">Isomerase</keyword>